<evidence type="ECO:0000256" key="17">
    <source>
        <dbReference type="SAM" id="SignalP"/>
    </source>
</evidence>
<keyword evidence="6 14" id="KW-0547">Nucleotide-binding</keyword>
<dbReference type="SMART" id="SM00473">
    <property type="entry name" value="PAN_AP"/>
    <property type="match status" value="1"/>
</dbReference>
<dbReference type="SMART" id="SM00108">
    <property type="entry name" value="B_lectin"/>
    <property type="match status" value="1"/>
</dbReference>
<dbReference type="SUPFAM" id="SSF51110">
    <property type="entry name" value="alpha-D-mannose-specific plant lectins"/>
    <property type="match status" value="1"/>
</dbReference>
<evidence type="ECO:0000256" key="11">
    <source>
        <dbReference type="ARBA" id="ARBA00023180"/>
    </source>
</evidence>
<dbReference type="EnsemblPlants" id="AET2Gv21073200.7">
    <property type="protein sequence ID" value="AET2Gv21073200.7"/>
    <property type="gene ID" value="AET2Gv21073200"/>
</dbReference>
<dbReference type="PANTHER" id="PTHR32444">
    <property type="entry name" value="BULB-TYPE LECTIN DOMAIN-CONTAINING PROTEIN"/>
    <property type="match status" value="1"/>
</dbReference>
<dbReference type="GO" id="GO:0048544">
    <property type="term" value="P:recognition of pollen"/>
    <property type="evidence" value="ECO:0007669"/>
    <property type="project" value="InterPro"/>
</dbReference>
<evidence type="ECO:0000259" key="19">
    <source>
        <dbReference type="PROSITE" id="PS50927"/>
    </source>
</evidence>
<dbReference type="PIRSF" id="PIRSF000641">
    <property type="entry name" value="SRK"/>
    <property type="match status" value="1"/>
</dbReference>
<keyword evidence="4 14" id="KW-0808">Transferase</keyword>
<dbReference type="InterPro" id="IPR000719">
    <property type="entry name" value="Prot_kinase_dom"/>
</dbReference>
<feature type="chain" id="PRO_5019217626" description="Receptor-like serine/threonine-protein kinase" evidence="17">
    <location>
        <begin position="27"/>
        <end position="824"/>
    </location>
</feature>
<proteinExistence type="inferred from homology"/>
<reference evidence="22" key="2">
    <citation type="journal article" date="2017" name="Nat. Plants">
        <title>The Aegilops tauschii genome reveals multiple impacts of transposons.</title>
        <authorList>
            <person name="Zhao G."/>
            <person name="Zou C."/>
            <person name="Li K."/>
            <person name="Wang K."/>
            <person name="Li T."/>
            <person name="Gao L."/>
            <person name="Zhang X."/>
            <person name="Wang H."/>
            <person name="Yang Z."/>
            <person name="Liu X."/>
            <person name="Jiang W."/>
            <person name="Mao L."/>
            <person name="Kong X."/>
            <person name="Jiao Y."/>
            <person name="Jia J."/>
        </authorList>
    </citation>
    <scope>NUCLEOTIDE SEQUENCE [LARGE SCALE GENOMIC DNA]</scope>
    <source>
        <strain evidence="22">cv. AL8/78</strain>
    </source>
</reference>
<dbReference type="KEGG" id="ats:109744816"/>
<dbReference type="Gramene" id="AET2Gv21073200.7">
    <property type="protein sequence ID" value="AET2Gv21073200.7"/>
    <property type="gene ID" value="AET2Gv21073200"/>
</dbReference>
<dbReference type="EC" id="2.7.11.1" evidence="14"/>
<dbReference type="InterPro" id="IPR008271">
    <property type="entry name" value="Ser/Thr_kinase_AS"/>
</dbReference>
<evidence type="ECO:0000256" key="4">
    <source>
        <dbReference type="ARBA" id="ARBA00022679"/>
    </source>
</evidence>
<dbReference type="GO" id="GO:0016020">
    <property type="term" value="C:membrane"/>
    <property type="evidence" value="ECO:0007669"/>
    <property type="project" value="UniProtKB-SubCell"/>
</dbReference>
<reference evidence="22" key="1">
    <citation type="journal article" date="2014" name="Science">
        <title>Ancient hybridizations among the ancestral genomes of bread wheat.</title>
        <authorList>
            <consortium name="International Wheat Genome Sequencing Consortium,"/>
            <person name="Marcussen T."/>
            <person name="Sandve S.R."/>
            <person name="Heier L."/>
            <person name="Spannagl M."/>
            <person name="Pfeifer M."/>
            <person name="Jakobsen K.S."/>
            <person name="Wulff B.B."/>
            <person name="Steuernagel B."/>
            <person name="Mayer K.F."/>
            <person name="Olsen O.A."/>
        </authorList>
    </citation>
    <scope>NUCLEOTIDE SEQUENCE [LARGE SCALE GENOMIC DNA]</scope>
    <source>
        <strain evidence="22">cv. AL8/78</strain>
    </source>
</reference>
<dbReference type="Pfam" id="PF00069">
    <property type="entry name" value="Pkinase"/>
    <property type="match status" value="1"/>
</dbReference>
<sequence length="824" mass="89842">MMAVNCTLQILLLLFILLSPVAITAGATDTFSKGQNVTDGETLVSAGGTFTLGFFSPGASAKRYLGIWFSVSSDAVCWVANCEHPLDDTSGVLVVASDTGDFLLLGGSGEVAWSSNSPNTSSVEAQLQESGNLVLHDQRSKTILWQSFDHPSNTLLPGMKMGKNLWTGDEWYLTSWRSPDDPSPGGYRRVLEYTTRLPEVVLWQRDAKAYRTGPWNGRWFNGVPEASTYAHDFPLHVTASTSEVTYGYTARPGAPLTRVVVSDAGVVRRLVWDASTSTWKTFFQGPRDVCDAYGKCGAFGLCDASAASSAFCGCLQGFSPASPPAWYMRETSDGCRRNVPLNCSGNGTATDGFVLVRGVKLPDTQNASVDTSISTEECRARCSANCSCLAYASAEIREGGGGGSGCIIWTGDVVDLRYVDRGQDLYLRLAESELAMPKSSKFAIVTVLAPVASVIGIILVLLFVIICWRRKHKISHKRLNDCIPQSSAMTVPSVDLHTLKQATLNFSETHVIGQGGFGIVYKGQLPDGRTIAVKRLKQSALTKKGKCDFTREVEVMARLRHGNLVRLLAYCDEGEERILVYAYMPNKSLDLYIFAKKCLRVAGEPSLRATLSWRQRLDIINGIAQGVAYMHEGSGESVVHRDLKLQNVLLDDNWRAKVADFGTAKLFVAERADSSLTIVNSPGYASPESLRAEMTLKCDVYSFGVVLLEILSGQRNGEAQRLLSHAWGLWEQDRTMAVLDSAVNLPPLSRPDSHIGSELGRCIQIGLLCIQESPDDRPAMSDVAAMLTTKTSQIAQPNRPGIYNRTRFVTGQADLTRSTIIDLE</sequence>
<evidence type="ECO:0000256" key="8">
    <source>
        <dbReference type="ARBA" id="ARBA00022840"/>
    </source>
</evidence>
<dbReference type="GO" id="GO:0051707">
    <property type="term" value="P:response to other organism"/>
    <property type="evidence" value="ECO:0007669"/>
    <property type="project" value="UniProtKB-ARBA"/>
</dbReference>
<evidence type="ECO:0000256" key="5">
    <source>
        <dbReference type="ARBA" id="ARBA00022729"/>
    </source>
</evidence>
<dbReference type="OMA" id="HRISHGI"/>
<dbReference type="AlphaFoldDB" id="A0A453D3H9"/>
<dbReference type="GO" id="GO:0004674">
    <property type="term" value="F:protein serine/threonine kinase activity"/>
    <property type="evidence" value="ECO:0007669"/>
    <property type="project" value="UniProtKB-KW"/>
</dbReference>
<dbReference type="OrthoDB" id="689796at2759"/>
<protein>
    <recommendedName>
        <fullName evidence="14">Receptor-like serine/threonine-protein kinase</fullName>
        <ecNumber evidence="14">2.7.11.1</ecNumber>
    </recommendedName>
</protein>
<dbReference type="PROSITE" id="PS00108">
    <property type="entry name" value="PROTEIN_KINASE_ST"/>
    <property type="match status" value="1"/>
</dbReference>
<dbReference type="Gene3D" id="3.30.200.20">
    <property type="entry name" value="Phosphorylase Kinase, domain 1"/>
    <property type="match status" value="1"/>
</dbReference>
<keyword evidence="22" id="KW-1185">Reference proteome</keyword>
<feature type="domain" description="Bulb-type lectin" evidence="19">
    <location>
        <begin position="28"/>
        <end position="148"/>
    </location>
</feature>
<dbReference type="InterPro" id="IPR024171">
    <property type="entry name" value="SRK-like_kinase"/>
</dbReference>
<dbReference type="GO" id="GO:0106310">
    <property type="term" value="F:protein serine kinase activity"/>
    <property type="evidence" value="ECO:0007669"/>
    <property type="project" value="RHEA"/>
</dbReference>
<dbReference type="InterPro" id="IPR001480">
    <property type="entry name" value="Bulb-type_lectin_dom"/>
</dbReference>
<accession>A0A453D3H9</accession>
<dbReference type="Pfam" id="PF01453">
    <property type="entry name" value="B_lectin"/>
    <property type="match status" value="1"/>
</dbReference>
<comment type="catalytic activity">
    <reaction evidence="13 14">
        <text>L-seryl-[protein] + ATP = O-phospho-L-seryl-[protein] + ADP + H(+)</text>
        <dbReference type="Rhea" id="RHEA:17989"/>
        <dbReference type="Rhea" id="RHEA-COMP:9863"/>
        <dbReference type="Rhea" id="RHEA-COMP:11604"/>
        <dbReference type="ChEBI" id="CHEBI:15378"/>
        <dbReference type="ChEBI" id="CHEBI:29999"/>
        <dbReference type="ChEBI" id="CHEBI:30616"/>
        <dbReference type="ChEBI" id="CHEBI:83421"/>
        <dbReference type="ChEBI" id="CHEBI:456216"/>
        <dbReference type="EC" id="2.7.11.1"/>
    </reaction>
</comment>
<feature type="domain" description="Protein kinase" evidence="18">
    <location>
        <begin position="506"/>
        <end position="789"/>
    </location>
</feature>
<dbReference type="GeneID" id="109744816"/>
<reference evidence="21" key="4">
    <citation type="submission" date="2019-03" db="UniProtKB">
        <authorList>
            <consortium name="EnsemblPlants"/>
        </authorList>
    </citation>
    <scope>IDENTIFICATION</scope>
</reference>
<dbReference type="InterPro" id="IPR011009">
    <property type="entry name" value="Kinase-like_dom_sf"/>
</dbReference>
<dbReference type="Gene3D" id="2.90.10.10">
    <property type="entry name" value="Bulb-type lectin domain"/>
    <property type="match status" value="1"/>
</dbReference>
<keyword evidence="5 17" id="KW-0732">Signal</keyword>
<evidence type="ECO:0000256" key="13">
    <source>
        <dbReference type="ARBA" id="ARBA00048679"/>
    </source>
</evidence>
<reference evidence="21" key="3">
    <citation type="journal article" date="2017" name="Nature">
        <title>Genome sequence of the progenitor of the wheat D genome Aegilops tauschii.</title>
        <authorList>
            <person name="Luo M.C."/>
            <person name="Gu Y.Q."/>
            <person name="Puiu D."/>
            <person name="Wang H."/>
            <person name="Twardziok S.O."/>
            <person name="Deal K.R."/>
            <person name="Huo N."/>
            <person name="Zhu T."/>
            <person name="Wang L."/>
            <person name="Wang Y."/>
            <person name="McGuire P.E."/>
            <person name="Liu S."/>
            <person name="Long H."/>
            <person name="Ramasamy R.K."/>
            <person name="Rodriguez J.C."/>
            <person name="Van S.L."/>
            <person name="Yuan L."/>
            <person name="Wang Z."/>
            <person name="Xia Z."/>
            <person name="Xiao L."/>
            <person name="Anderson O.D."/>
            <person name="Ouyang S."/>
            <person name="Liang Y."/>
            <person name="Zimin A.V."/>
            <person name="Pertea G."/>
            <person name="Qi P."/>
            <person name="Bennetzen J.L."/>
            <person name="Dai X."/>
            <person name="Dawson M.W."/>
            <person name="Muller H.G."/>
            <person name="Kugler K."/>
            <person name="Rivarola-Duarte L."/>
            <person name="Spannagl M."/>
            <person name="Mayer K.F.X."/>
            <person name="Lu F.H."/>
            <person name="Bevan M.W."/>
            <person name="Leroy P."/>
            <person name="Li P."/>
            <person name="You F.M."/>
            <person name="Sun Q."/>
            <person name="Liu Z."/>
            <person name="Lyons E."/>
            <person name="Wicker T."/>
            <person name="Salzberg S.L."/>
            <person name="Devos K.M."/>
            <person name="Dvorak J."/>
        </authorList>
    </citation>
    <scope>NUCLEOTIDE SEQUENCE [LARGE SCALE GENOMIC DNA]</scope>
    <source>
        <strain evidence="21">cv. AL8/78</strain>
    </source>
</reference>
<evidence type="ECO:0000256" key="3">
    <source>
        <dbReference type="ARBA" id="ARBA00022536"/>
    </source>
</evidence>
<comment type="similarity">
    <text evidence="14">Belongs to the protein kinase superfamily. Ser/Thr protein kinase family.</text>
</comment>
<evidence type="ECO:0000256" key="1">
    <source>
        <dbReference type="ARBA" id="ARBA00004479"/>
    </source>
</evidence>
<keyword evidence="9" id="KW-1015">Disulfide bond</keyword>
<dbReference type="FunFam" id="3.30.200.20:FF:000591">
    <property type="entry name" value="Serine/threonine-protein kinase"/>
    <property type="match status" value="1"/>
</dbReference>
<comment type="catalytic activity">
    <reaction evidence="12 14">
        <text>L-threonyl-[protein] + ATP = O-phospho-L-threonyl-[protein] + ADP + H(+)</text>
        <dbReference type="Rhea" id="RHEA:46608"/>
        <dbReference type="Rhea" id="RHEA-COMP:11060"/>
        <dbReference type="Rhea" id="RHEA-COMP:11605"/>
        <dbReference type="ChEBI" id="CHEBI:15378"/>
        <dbReference type="ChEBI" id="CHEBI:30013"/>
        <dbReference type="ChEBI" id="CHEBI:30616"/>
        <dbReference type="ChEBI" id="CHEBI:61977"/>
        <dbReference type="ChEBI" id="CHEBI:456216"/>
        <dbReference type="EC" id="2.7.11.1"/>
    </reaction>
</comment>
<dbReference type="RefSeq" id="XP_020159545.1">
    <property type="nucleotide sequence ID" value="XM_020303956.4"/>
</dbReference>
<evidence type="ECO:0000256" key="15">
    <source>
        <dbReference type="PROSITE-ProRule" id="PRU10141"/>
    </source>
</evidence>
<dbReference type="GO" id="GO:0005524">
    <property type="term" value="F:ATP binding"/>
    <property type="evidence" value="ECO:0007669"/>
    <property type="project" value="UniProtKB-UniRule"/>
</dbReference>
<evidence type="ECO:0000256" key="14">
    <source>
        <dbReference type="PIRNR" id="PIRNR000641"/>
    </source>
</evidence>
<keyword evidence="8 14" id="KW-0067">ATP-binding</keyword>
<evidence type="ECO:0000259" key="18">
    <source>
        <dbReference type="PROSITE" id="PS50011"/>
    </source>
</evidence>
<dbReference type="SUPFAM" id="SSF56112">
    <property type="entry name" value="Protein kinase-like (PK-like)"/>
    <property type="match status" value="1"/>
</dbReference>
<feature type="domain" description="Apple" evidence="20">
    <location>
        <begin position="343"/>
        <end position="430"/>
    </location>
</feature>
<evidence type="ECO:0000313" key="22">
    <source>
        <dbReference type="Proteomes" id="UP000015105"/>
    </source>
</evidence>
<dbReference type="Pfam" id="PF08276">
    <property type="entry name" value="PAN_2"/>
    <property type="match status" value="1"/>
</dbReference>
<organism evidence="21 22">
    <name type="scientific">Aegilops tauschii subsp. strangulata</name>
    <name type="common">Goatgrass</name>
    <dbReference type="NCBI Taxonomy" id="200361"/>
    <lineage>
        <taxon>Eukaryota</taxon>
        <taxon>Viridiplantae</taxon>
        <taxon>Streptophyta</taxon>
        <taxon>Embryophyta</taxon>
        <taxon>Tracheophyta</taxon>
        <taxon>Spermatophyta</taxon>
        <taxon>Magnoliopsida</taxon>
        <taxon>Liliopsida</taxon>
        <taxon>Poales</taxon>
        <taxon>Poaceae</taxon>
        <taxon>BOP clade</taxon>
        <taxon>Pooideae</taxon>
        <taxon>Triticodae</taxon>
        <taxon>Triticeae</taxon>
        <taxon>Triticinae</taxon>
        <taxon>Aegilops</taxon>
    </lineage>
</organism>
<feature type="binding site" evidence="15">
    <location>
        <position position="534"/>
    </location>
    <ligand>
        <name>ATP</name>
        <dbReference type="ChEBI" id="CHEBI:30616"/>
    </ligand>
</feature>
<dbReference type="Proteomes" id="UP000015105">
    <property type="component" value="Chromosome 2D"/>
</dbReference>
<dbReference type="STRING" id="200361.A0A453D3H9"/>
<evidence type="ECO:0000259" key="20">
    <source>
        <dbReference type="PROSITE" id="PS50948"/>
    </source>
</evidence>
<keyword evidence="16" id="KW-0812">Transmembrane</keyword>
<evidence type="ECO:0000256" key="16">
    <source>
        <dbReference type="SAM" id="Phobius"/>
    </source>
</evidence>
<feature type="signal peptide" evidence="17">
    <location>
        <begin position="1"/>
        <end position="26"/>
    </location>
</feature>
<dbReference type="InterPro" id="IPR003609">
    <property type="entry name" value="Pan_app"/>
</dbReference>
<keyword evidence="3" id="KW-0245">EGF-like domain</keyword>
<dbReference type="FunFam" id="1.10.510.10:FF:001023">
    <property type="entry name" value="Os07g0541700 protein"/>
    <property type="match status" value="1"/>
</dbReference>
<dbReference type="PROSITE" id="PS50011">
    <property type="entry name" value="PROTEIN_KINASE_DOM"/>
    <property type="match status" value="1"/>
</dbReference>
<keyword evidence="10" id="KW-0675">Receptor</keyword>
<keyword evidence="7 14" id="KW-0418">Kinase</keyword>
<keyword evidence="16" id="KW-0472">Membrane</keyword>
<feature type="transmembrane region" description="Helical" evidence="16">
    <location>
        <begin position="442"/>
        <end position="468"/>
    </location>
</feature>
<dbReference type="PROSITE" id="PS50948">
    <property type="entry name" value="PAN"/>
    <property type="match status" value="1"/>
</dbReference>
<dbReference type="CDD" id="cd00028">
    <property type="entry name" value="B_lectin"/>
    <property type="match status" value="1"/>
</dbReference>
<evidence type="ECO:0000256" key="7">
    <source>
        <dbReference type="ARBA" id="ARBA00022777"/>
    </source>
</evidence>
<keyword evidence="11" id="KW-0325">Glycoprotein</keyword>
<dbReference type="FunFam" id="2.90.10.10:FF:000005">
    <property type="entry name" value="G-type lectin S-receptor-like serine/threonine-protein kinase"/>
    <property type="match status" value="1"/>
</dbReference>
<dbReference type="PROSITE" id="PS50927">
    <property type="entry name" value="BULB_LECTIN"/>
    <property type="match status" value="1"/>
</dbReference>
<dbReference type="PROSITE" id="PS00107">
    <property type="entry name" value="PROTEIN_KINASE_ATP"/>
    <property type="match status" value="1"/>
</dbReference>
<evidence type="ECO:0000256" key="12">
    <source>
        <dbReference type="ARBA" id="ARBA00047899"/>
    </source>
</evidence>
<evidence type="ECO:0000256" key="9">
    <source>
        <dbReference type="ARBA" id="ARBA00023157"/>
    </source>
</evidence>
<evidence type="ECO:0000313" key="21">
    <source>
        <dbReference type="EnsemblPlants" id="AET2Gv21073200.7"/>
    </source>
</evidence>
<dbReference type="InterPro" id="IPR036426">
    <property type="entry name" value="Bulb-type_lectin_dom_sf"/>
</dbReference>
<comment type="subcellular location">
    <subcellularLocation>
        <location evidence="1">Membrane</location>
        <topology evidence="1">Single-pass type I membrane protein</topology>
    </subcellularLocation>
</comment>
<evidence type="ECO:0000256" key="2">
    <source>
        <dbReference type="ARBA" id="ARBA00022527"/>
    </source>
</evidence>
<dbReference type="InterPro" id="IPR017441">
    <property type="entry name" value="Protein_kinase_ATP_BS"/>
</dbReference>
<dbReference type="CDD" id="cd01098">
    <property type="entry name" value="PAN_AP_plant"/>
    <property type="match status" value="1"/>
</dbReference>
<reference evidence="21" key="5">
    <citation type="journal article" date="2021" name="G3 (Bethesda)">
        <title>Aegilops tauschii genome assembly Aet v5.0 features greater sequence contiguity and improved annotation.</title>
        <authorList>
            <person name="Wang L."/>
            <person name="Zhu T."/>
            <person name="Rodriguez J.C."/>
            <person name="Deal K.R."/>
            <person name="Dubcovsky J."/>
            <person name="McGuire P.E."/>
            <person name="Lux T."/>
            <person name="Spannagl M."/>
            <person name="Mayer K.F.X."/>
            <person name="Baldrich P."/>
            <person name="Meyers B.C."/>
            <person name="Huo N."/>
            <person name="Gu Y.Q."/>
            <person name="Zhou H."/>
            <person name="Devos K.M."/>
            <person name="Bennetzen J.L."/>
            <person name="Unver T."/>
            <person name="Budak H."/>
            <person name="Gulick P.J."/>
            <person name="Galiba G."/>
            <person name="Kalapos B."/>
            <person name="Nelson D.R."/>
            <person name="Li P."/>
            <person name="You F.M."/>
            <person name="Luo M.C."/>
            <person name="Dvorak J."/>
        </authorList>
    </citation>
    <scope>NUCLEOTIDE SEQUENCE [LARGE SCALE GENOMIC DNA]</scope>
    <source>
        <strain evidence="21">cv. AL8/78</strain>
    </source>
</reference>
<dbReference type="Pfam" id="PF00954">
    <property type="entry name" value="S_locus_glycop"/>
    <property type="match status" value="1"/>
</dbReference>
<dbReference type="SMART" id="SM00220">
    <property type="entry name" value="S_TKc"/>
    <property type="match status" value="1"/>
</dbReference>
<keyword evidence="16" id="KW-1133">Transmembrane helix</keyword>
<dbReference type="CDD" id="cd14066">
    <property type="entry name" value="STKc_IRAK"/>
    <property type="match status" value="1"/>
</dbReference>
<dbReference type="Gene3D" id="1.10.510.10">
    <property type="entry name" value="Transferase(Phosphotransferase) domain 1"/>
    <property type="match status" value="1"/>
</dbReference>
<evidence type="ECO:0000256" key="6">
    <source>
        <dbReference type="ARBA" id="ARBA00022741"/>
    </source>
</evidence>
<name>A0A453D3H9_AEGTS</name>
<dbReference type="InterPro" id="IPR000858">
    <property type="entry name" value="S_locus_glycoprot_dom"/>
</dbReference>
<dbReference type="PANTHER" id="PTHR32444:SF236">
    <property type="entry name" value="D-MANNOSE BINDING LECTIN FAMILY PROTEIN, EXPRESSED"/>
    <property type="match status" value="1"/>
</dbReference>
<keyword evidence="2 14" id="KW-0723">Serine/threonine-protein kinase</keyword>
<evidence type="ECO:0000256" key="10">
    <source>
        <dbReference type="ARBA" id="ARBA00023170"/>
    </source>
</evidence>